<accession>A0ACC3T288</accession>
<reference evidence="2" key="1">
    <citation type="journal article" date="2024" name="Front. Bioeng. Biotechnol.">
        <title>Genome-scale model development and genomic sequencing of the oleaginous clade Lipomyces.</title>
        <authorList>
            <person name="Czajka J.J."/>
            <person name="Han Y."/>
            <person name="Kim J."/>
            <person name="Mondo S.J."/>
            <person name="Hofstad B.A."/>
            <person name="Robles A."/>
            <person name="Haridas S."/>
            <person name="Riley R."/>
            <person name="LaButti K."/>
            <person name="Pangilinan J."/>
            <person name="Andreopoulos W."/>
            <person name="Lipzen A."/>
            <person name="Yan J."/>
            <person name="Wang M."/>
            <person name="Ng V."/>
            <person name="Grigoriev I.V."/>
            <person name="Spatafora J.W."/>
            <person name="Magnuson J.K."/>
            <person name="Baker S.E."/>
            <person name="Pomraning K.R."/>
        </authorList>
    </citation>
    <scope>NUCLEOTIDE SEQUENCE [LARGE SCALE GENOMIC DNA]</scope>
    <source>
        <strain evidence="2">CBS 7786</strain>
    </source>
</reference>
<keyword evidence="2" id="KW-1185">Reference proteome</keyword>
<gene>
    <name evidence="1" type="ORF">V1525DRAFT_425786</name>
</gene>
<name>A0ACC3T288_LIPKO</name>
<organism evidence="1 2">
    <name type="scientific">Lipomyces kononenkoae</name>
    <name type="common">Yeast</name>
    <dbReference type="NCBI Taxonomy" id="34357"/>
    <lineage>
        <taxon>Eukaryota</taxon>
        <taxon>Fungi</taxon>
        <taxon>Dikarya</taxon>
        <taxon>Ascomycota</taxon>
        <taxon>Saccharomycotina</taxon>
        <taxon>Lipomycetes</taxon>
        <taxon>Lipomycetales</taxon>
        <taxon>Lipomycetaceae</taxon>
        <taxon>Lipomyces</taxon>
    </lineage>
</organism>
<sequence length="870" mass="97528">MADTTFILTVTYSQHVLRHSQTKAASFRTTSLTKATKLLPTCISERVSDVMCGAEGLWSRIIVKNLPPTLSDEKFRQHFADHGGIITDCKLMRMRDGASRRFGFIGFRSAEDATEAVKYFHRTFIGMAKIEVEMAKGVNDATAPRPRRAMPHDVDARPVESNKRRRIEENESTEMQDQKLQEFLLAMKPRAKERTWANDDISGLPVESPAYRASVLALKSDETVRNEEGVPEIDRNTSPEVSNVQVTSREADDEIVSNKDVNEDVQENLAVTAISDDEWLRQRRKRIVETANAEIYTDQDQPVLVATEHDTRPKVEDETTLEKSEAEINLESIRTTRRLFVRNLSYACTEDDLRELFGEYGQLEEVHIPVDKDTHNSKGFAYILFMDGGEACNAYTSLDKQSFQGRLLHILPGQPKRESRLDEIDLAQLPLKKQQALKRKAAAAKNQFQWSSLYMSTDAVVGSLAHKMGVSKADILDPESTDAGVRQALAEAHAIDDAKTYFESVGMDLTTFADMNAGRSETVILVKNFPFETTTEELRELFSEFGDVRRVLVPPSNTIAVIELVNAPQARAAFAKLAYRRFKSSILYLEKAPKNLLRSDTALLTTAPSVRAQESATEAKPSIGELVKLEENDEDYSASVGSTSLFIKNLNFKTRTSDLAAIFSPLQDYIRAEVKMKKDPKHEGQWLSMGFGFVDFRTRESAELAQKAMTGFVLDGHSLQIKLSTRGSDNGALRPEAMSKTAPKTKIVIKNLPFETTKTDVRRLLAAFGQLRTVRLPKKFDNTARGFAFAEFVSAKEAENAMESLSGVHLLGRRLVLQYASQDPTSAEEEIERMRGKVRKQVTGETLASYRLSGKLRFNIDGDDEDSTDL</sequence>
<comment type="caution">
    <text evidence="1">The sequence shown here is derived from an EMBL/GenBank/DDBJ whole genome shotgun (WGS) entry which is preliminary data.</text>
</comment>
<protein>
    <submittedName>
        <fullName evidence="1">Uncharacterized protein</fullName>
    </submittedName>
</protein>
<evidence type="ECO:0000313" key="1">
    <source>
        <dbReference type="EMBL" id="KAK9238047.1"/>
    </source>
</evidence>
<dbReference type="EMBL" id="MU971361">
    <property type="protein sequence ID" value="KAK9238047.1"/>
    <property type="molecule type" value="Genomic_DNA"/>
</dbReference>
<evidence type="ECO:0000313" key="2">
    <source>
        <dbReference type="Proteomes" id="UP001433508"/>
    </source>
</evidence>
<dbReference type="Proteomes" id="UP001433508">
    <property type="component" value="Unassembled WGS sequence"/>
</dbReference>
<proteinExistence type="predicted"/>